<evidence type="ECO:0000256" key="10">
    <source>
        <dbReference type="SAM" id="Phobius"/>
    </source>
</evidence>
<keyword evidence="9" id="KW-0325">Glycoprotein</keyword>
<dbReference type="OrthoDB" id="9984778at2759"/>
<dbReference type="Pfam" id="PF08320">
    <property type="entry name" value="PIG-X"/>
    <property type="match status" value="1"/>
</dbReference>
<gene>
    <name evidence="11" type="primary">PIGX</name>
    <name evidence="11" type="ORF">CK203_093823</name>
</gene>
<feature type="transmembrane region" description="Helical" evidence="10">
    <location>
        <begin position="20"/>
        <end position="43"/>
    </location>
</feature>
<dbReference type="InterPro" id="IPR013233">
    <property type="entry name" value="PIG-X/PBN1"/>
</dbReference>
<evidence type="ECO:0000256" key="3">
    <source>
        <dbReference type="ARBA" id="ARBA00010345"/>
    </source>
</evidence>
<keyword evidence="5 10" id="KW-0812">Transmembrane</keyword>
<organism evidence="11 12">
    <name type="scientific">Vitis vinifera</name>
    <name type="common">Grape</name>
    <dbReference type="NCBI Taxonomy" id="29760"/>
    <lineage>
        <taxon>Eukaryota</taxon>
        <taxon>Viridiplantae</taxon>
        <taxon>Streptophyta</taxon>
        <taxon>Embryophyta</taxon>
        <taxon>Tracheophyta</taxon>
        <taxon>Spermatophyta</taxon>
        <taxon>Magnoliopsida</taxon>
        <taxon>eudicotyledons</taxon>
        <taxon>Gunneridae</taxon>
        <taxon>Pentapetalae</taxon>
        <taxon>rosids</taxon>
        <taxon>Vitales</taxon>
        <taxon>Vitaceae</taxon>
        <taxon>Viteae</taxon>
        <taxon>Vitis</taxon>
    </lineage>
</organism>
<dbReference type="EMBL" id="QGNW01001217">
    <property type="protein sequence ID" value="RVW49929.1"/>
    <property type="molecule type" value="Genomic_DNA"/>
</dbReference>
<sequence length="378" mass="42170">MPPSTVSYHMESWQHVQVHICRILGIQLIFLVGFGFCMSSSFVSCEFHESMEHLLSSLQHKNFSLQASCPTLNCKPLSNPKPISLFVLEVGGCTSNVGSTNQSLNIPPYFEKHITKSYFDKYDSLLDSDFLDFISHELFPGSCELLLDNLNLVLRLSVQQRSLIGDGSHRHLSSSFRFNIQSELIAELPIHFCEAIIIEKLPYGIFADPFELQHLLQRGVFMDAAVFGDTNLELPSVHSNRSLVEVHMDVDLNTFSRHKDGLEINIDLPLHIRYPPLEESGYSNIELGAPDLFMRCSIEAKSHNQSCLLMLKDNGVALGNGPVVWRVPSGIKAHARAVSIVTFISAILSTLSIVLTSVYYSSLESEDGIPNATKIIHP</sequence>
<evidence type="ECO:0000256" key="9">
    <source>
        <dbReference type="ARBA" id="ARBA00023180"/>
    </source>
</evidence>
<dbReference type="GO" id="GO:0006506">
    <property type="term" value="P:GPI anchor biosynthetic process"/>
    <property type="evidence" value="ECO:0007669"/>
    <property type="project" value="UniProtKB-UniPathway"/>
</dbReference>
<feature type="transmembrane region" description="Helical" evidence="10">
    <location>
        <begin position="337"/>
        <end position="360"/>
    </location>
</feature>
<evidence type="ECO:0000256" key="8">
    <source>
        <dbReference type="ARBA" id="ARBA00023136"/>
    </source>
</evidence>
<protein>
    <submittedName>
        <fullName evidence="11">Phosphatidylinositol-glycan biosynthesis class X protein</fullName>
    </submittedName>
</protein>
<accession>A0A438EQA9</accession>
<dbReference type="UniPathway" id="UPA00196"/>
<reference evidence="11 12" key="1">
    <citation type="journal article" date="2018" name="PLoS Genet.">
        <title>Population sequencing reveals clonal diversity and ancestral inbreeding in the grapevine cultivar Chardonnay.</title>
        <authorList>
            <person name="Roach M.J."/>
            <person name="Johnson D.L."/>
            <person name="Bohlmann J."/>
            <person name="van Vuuren H.J."/>
            <person name="Jones S.J."/>
            <person name="Pretorius I.S."/>
            <person name="Schmidt S.A."/>
            <person name="Borneman A.R."/>
        </authorList>
    </citation>
    <scope>NUCLEOTIDE SEQUENCE [LARGE SCALE GENOMIC DNA]</scope>
    <source>
        <strain evidence="12">cv. Chardonnay</strain>
        <tissue evidence="11">Leaf</tissue>
    </source>
</reference>
<proteinExistence type="inferred from homology"/>
<dbReference type="GO" id="GO:0005789">
    <property type="term" value="C:endoplasmic reticulum membrane"/>
    <property type="evidence" value="ECO:0007669"/>
    <property type="project" value="UniProtKB-SubCell"/>
</dbReference>
<dbReference type="PANTHER" id="PTHR28650">
    <property type="entry name" value="PHOSPHATIDYLINOSITOL-GLYCAN BIOSYNTHESIS CLASS X PROTEIN"/>
    <property type="match status" value="1"/>
</dbReference>
<name>A0A438EQA9_VITVI</name>
<dbReference type="Proteomes" id="UP000288805">
    <property type="component" value="Unassembled WGS sequence"/>
</dbReference>
<evidence type="ECO:0000256" key="1">
    <source>
        <dbReference type="ARBA" id="ARBA00004389"/>
    </source>
</evidence>
<comment type="pathway">
    <text evidence="2">Glycolipid biosynthesis; glycosylphosphatidylinositol-anchor biosynthesis.</text>
</comment>
<keyword evidence="4" id="KW-0337">GPI-anchor biosynthesis</keyword>
<keyword evidence="7 10" id="KW-1133">Transmembrane helix</keyword>
<evidence type="ECO:0000256" key="4">
    <source>
        <dbReference type="ARBA" id="ARBA00022502"/>
    </source>
</evidence>
<evidence type="ECO:0000313" key="12">
    <source>
        <dbReference type="Proteomes" id="UP000288805"/>
    </source>
</evidence>
<comment type="similarity">
    <text evidence="3">Belongs to the PIGX family.</text>
</comment>
<evidence type="ECO:0000256" key="2">
    <source>
        <dbReference type="ARBA" id="ARBA00004687"/>
    </source>
</evidence>
<evidence type="ECO:0000256" key="6">
    <source>
        <dbReference type="ARBA" id="ARBA00022824"/>
    </source>
</evidence>
<comment type="caution">
    <text evidence="11">The sequence shown here is derived from an EMBL/GenBank/DDBJ whole genome shotgun (WGS) entry which is preliminary data.</text>
</comment>
<dbReference type="AlphaFoldDB" id="A0A438EQA9"/>
<keyword evidence="6" id="KW-0256">Endoplasmic reticulum</keyword>
<evidence type="ECO:0000313" key="11">
    <source>
        <dbReference type="EMBL" id="RVW49929.1"/>
    </source>
</evidence>
<keyword evidence="8 10" id="KW-0472">Membrane</keyword>
<evidence type="ECO:0000256" key="7">
    <source>
        <dbReference type="ARBA" id="ARBA00022989"/>
    </source>
</evidence>
<dbReference type="InterPro" id="IPR040039">
    <property type="entry name" value="PIGX"/>
</dbReference>
<evidence type="ECO:0000256" key="5">
    <source>
        <dbReference type="ARBA" id="ARBA00022692"/>
    </source>
</evidence>
<comment type="subcellular location">
    <subcellularLocation>
        <location evidence="1">Endoplasmic reticulum membrane</location>
        <topology evidence="1">Single-pass membrane protein</topology>
    </subcellularLocation>
</comment>
<dbReference type="PANTHER" id="PTHR28650:SF1">
    <property type="entry name" value="PHOSPHATIDYLINOSITOL-GLYCAN BIOSYNTHESIS CLASS X PROTEIN"/>
    <property type="match status" value="1"/>
</dbReference>
<dbReference type="SMART" id="SM00780">
    <property type="entry name" value="PIG-X"/>
    <property type="match status" value="1"/>
</dbReference>